<organism evidence="1 2">
    <name type="scientific">Anabaena azotica FACHB-119</name>
    <dbReference type="NCBI Taxonomy" id="947527"/>
    <lineage>
        <taxon>Bacteria</taxon>
        <taxon>Bacillati</taxon>
        <taxon>Cyanobacteriota</taxon>
        <taxon>Cyanophyceae</taxon>
        <taxon>Nostocales</taxon>
        <taxon>Nostocaceae</taxon>
        <taxon>Anabaena</taxon>
        <taxon>Anabaena azotica</taxon>
    </lineage>
</organism>
<keyword evidence="2" id="KW-1185">Reference proteome</keyword>
<gene>
    <name evidence="1" type="ORF">H6G83_33795</name>
</gene>
<name>A0ABR8DG53_9NOST</name>
<proteinExistence type="predicted"/>
<evidence type="ECO:0000313" key="2">
    <source>
        <dbReference type="Proteomes" id="UP000661112"/>
    </source>
</evidence>
<accession>A0ABR8DG53</accession>
<sequence length="135" mass="15618">MQFTPVIHPISAFMRLYLHKLPQISPFSQLKQHPISASMVIFASIFVPHFLCLPNLPLPHSTPFLQVWSFFDPYLHFHYATHTPFLTNDQTVAIAYSKFAPHFLYLSNFSLTTYTPFLQVWLFSPNICTPFLISG</sequence>
<evidence type="ECO:0000313" key="1">
    <source>
        <dbReference type="EMBL" id="MBD2505513.1"/>
    </source>
</evidence>
<dbReference type="RefSeq" id="WP_190480387.1">
    <property type="nucleotide sequence ID" value="NZ_JACJSG010000093.1"/>
</dbReference>
<reference evidence="1 2" key="1">
    <citation type="journal article" date="2020" name="ISME J.">
        <title>Comparative genomics reveals insights into cyanobacterial evolution and habitat adaptation.</title>
        <authorList>
            <person name="Chen M.Y."/>
            <person name="Teng W.K."/>
            <person name="Zhao L."/>
            <person name="Hu C.X."/>
            <person name="Zhou Y.K."/>
            <person name="Han B.P."/>
            <person name="Song L.R."/>
            <person name="Shu W.S."/>
        </authorList>
    </citation>
    <scope>NUCLEOTIDE SEQUENCE [LARGE SCALE GENOMIC DNA]</scope>
    <source>
        <strain evidence="1 2">FACHB-119</strain>
    </source>
</reference>
<protein>
    <submittedName>
        <fullName evidence="1">Uncharacterized protein</fullName>
    </submittedName>
</protein>
<comment type="caution">
    <text evidence="1">The sequence shown here is derived from an EMBL/GenBank/DDBJ whole genome shotgun (WGS) entry which is preliminary data.</text>
</comment>
<dbReference type="EMBL" id="JACJSG010000093">
    <property type="protein sequence ID" value="MBD2505513.1"/>
    <property type="molecule type" value="Genomic_DNA"/>
</dbReference>
<dbReference type="Proteomes" id="UP000661112">
    <property type="component" value="Unassembled WGS sequence"/>
</dbReference>